<feature type="compositionally biased region" description="Acidic residues" evidence="2">
    <location>
        <begin position="10"/>
        <end position="24"/>
    </location>
</feature>
<organism evidence="3">
    <name type="scientific">Tanacetum cinerariifolium</name>
    <name type="common">Dalmatian daisy</name>
    <name type="synonym">Chrysanthemum cinerariifolium</name>
    <dbReference type="NCBI Taxonomy" id="118510"/>
    <lineage>
        <taxon>Eukaryota</taxon>
        <taxon>Viridiplantae</taxon>
        <taxon>Streptophyta</taxon>
        <taxon>Embryophyta</taxon>
        <taxon>Tracheophyta</taxon>
        <taxon>Spermatophyta</taxon>
        <taxon>Magnoliopsida</taxon>
        <taxon>eudicotyledons</taxon>
        <taxon>Gunneridae</taxon>
        <taxon>Pentapetalae</taxon>
        <taxon>asterids</taxon>
        <taxon>campanulids</taxon>
        <taxon>Asterales</taxon>
        <taxon>Asteraceae</taxon>
        <taxon>Asteroideae</taxon>
        <taxon>Anthemideae</taxon>
        <taxon>Anthemidinae</taxon>
        <taxon>Tanacetum</taxon>
    </lineage>
</organism>
<dbReference type="EMBL" id="BKCJ011326599">
    <property type="protein sequence ID" value="GFD21002.1"/>
    <property type="molecule type" value="Genomic_DNA"/>
</dbReference>
<evidence type="ECO:0000313" key="3">
    <source>
        <dbReference type="EMBL" id="GFD21002.1"/>
    </source>
</evidence>
<protein>
    <recommendedName>
        <fullName evidence="4">Reverse transcriptase domain-containing protein</fullName>
    </recommendedName>
</protein>
<feature type="region of interest" description="Disordered" evidence="2">
    <location>
        <begin position="1"/>
        <end position="78"/>
    </location>
</feature>
<feature type="compositionally biased region" description="Low complexity" evidence="2">
    <location>
        <begin position="43"/>
        <end position="68"/>
    </location>
</feature>
<feature type="non-terminal residue" evidence="3">
    <location>
        <position position="119"/>
    </location>
</feature>
<gene>
    <name evidence="3" type="ORF">Tci_892971</name>
</gene>
<feature type="coiled-coil region" evidence="1">
    <location>
        <begin position="83"/>
        <end position="117"/>
    </location>
</feature>
<dbReference type="AlphaFoldDB" id="A0A699UDC9"/>
<proteinExistence type="predicted"/>
<name>A0A699UDC9_TANCI</name>
<evidence type="ECO:0008006" key="4">
    <source>
        <dbReference type="Google" id="ProtNLM"/>
    </source>
</evidence>
<feature type="compositionally biased region" description="Pro residues" evidence="2">
    <location>
        <begin position="28"/>
        <end position="42"/>
    </location>
</feature>
<sequence>MLMPQQAADDVADEVADVVAEDAAEPTPLSPTPAISPPPPPQAVASTPPLSLHQSPQQQPSSPPQQQQPSPPSQPTTISMDLLNTLLETCTTLTKRVETLEQDKIAQALEITKLKQRVR</sequence>
<evidence type="ECO:0000256" key="2">
    <source>
        <dbReference type="SAM" id="MobiDB-lite"/>
    </source>
</evidence>
<comment type="caution">
    <text evidence="3">The sequence shown here is derived from an EMBL/GenBank/DDBJ whole genome shotgun (WGS) entry which is preliminary data.</text>
</comment>
<evidence type="ECO:0000256" key="1">
    <source>
        <dbReference type="SAM" id="Coils"/>
    </source>
</evidence>
<accession>A0A699UDC9</accession>
<keyword evidence="1" id="KW-0175">Coiled coil</keyword>
<reference evidence="3" key="1">
    <citation type="journal article" date="2019" name="Sci. Rep.">
        <title>Draft genome of Tanacetum cinerariifolium, the natural source of mosquito coil.</title>
        <authorList>
            <person name="Yamashiro T."/>
            <person name="Shiraishi A."/>
            <person name="Satake H."/>
            <person name="Nakayama K."/>
        </authorList>
    </citation>
    <scope>NUCLEOTIDE SEQUENCE</scope>
</reference>